<dbReference type="InterPro" id="IPR004358">
    <property type="entry name" value="Sig_transdc_His_kin-like_C"/>
</dbReference>
<dbReference type="SUPFAM" id="SSF55874">
    <property type="entry name" value="ATPase domain of HSP90 chaperone/DNA topoisomerase II/histidine kinase"/>
    <property type="match status" value="1"/>
</dbReference>
<evidence type="ECO:0000256" key="1">
    <source>
        <dbReference type="ARBA" id="ARBA00000085"/>
    </source>
</evidence>
<feature type="domain" description="Histidine kinase" evidence="5">
    <location>
        <begin position="1"/>
        <end position="119"/>
    </location>
</feature>
<keyword evidence="7" id="KW-1185">Reference proteome</keyword>
<reference evidence="6 7" key="1">
    <citation type="journal article" date="2020" name="ISME J.">
        <title>Comparative genomics reveals insights into cyanobacterial evolution and habitat adaptation.</title>
        <authorList>
            <person name="Chen M.Y."/>
            <person name="Teng W.K."/>
            <person name="Zhao L."/>
            <person name="Hu C.X."/>
            <person name="Zhou Y.K."/>
            <person name="Han B.P."/>
            <person name="Song L.R."/>
            <person name="Shu W.S."/>
        </authorList>
    </citation>
    <scope>NUCLEOTIDE SEQUENCE [LARGE SCALE GENOMIC DNA]</scope>
    <source>
        <strain evidence="6 7">FACHB-288</strain>
    </source>
</reference>
<dbReference type="Proteomes" id="UP000658514">
    <property type="component" value="Unassembled WGS sequence"/>
</dbReference>
<proteinExistence type="predicted"/>
<evidence type="ECO:0000256" key="4">
    <source>
        <dbReference type="ARBA" id="ARBA00023012"/>
    </source>
</evidence>
<keyword evidence="3 6" id="KW-0418">Kinase</keyword>
<dbReference type="EMBL" id="JACJQH010000005">
    <property type="protein sequence ID" value="MBD2194791.1"/>
    <property type="molecule type" value="Genomic_DNA"/>
</dbReference>
<dbReference type="EC" id="2.7.13.3" evidence="2"/>
<evidence type="ECO:0000259" key="5">
    <source>
        <dbReference type="PROSITE" id="PS50109"/>
    </source>
</evidence>
<evidence type="ECO:0000256" key="3">
    <source>
        <dbReference type="ARBA" id="ARBA00022777"/>
    </source>
</evidence>
<dbReference type="Gene3D" id="3.30.565.10">
    <property type="entry name" value="Histidine kinase-like ATPase, C-terminal domain"/>
    <property type="match status" value="1"/>
</dbReference>
<dbReference type="Pfam" id="PF02518">
    <property type="entry name" value="HATPase_c"/>
    <property type="match status" value="1"/>
</dbReference>
<accession>A0ABR8A4F9</accession>
<evidence type="ECO:0000313" key="7">
    <source>
        <dbReference type="Proteomes" id="UP000658514"/>
    </source>
</evidence>
<dbReference type="InterPro" id="IPR036890">
    <property type="entry name" value="HATPase_C_sf"/>
</dbReference>
<dbReference type="PROSITE" id="PS50109">
    <property type="entry name" value="HIS_KIN"/>
    <property type="match status" value="1"/>
</dbReference>
<sequence>MVECYPSQLNQAIMNLLSNTIDALEESTANTTPQITIRTFTSNDNWIAIAIADNGIGISEEIRSQLFDPFFTTKPIGKGTGLGLSISYQIITQKHNGKIDCYSTPGQGTEFVVQIPVRQVMYKIA</sequence>
<dbReference type="GO" id="GO:0016301">
    <property type="term" value="F:kinase activity"/>
    <property type="evidence" value="ECO:0007669"/>
    <property type="project" value="UniProtKB-KW"/>
</dbReference>
<evidence type="ECO:0000256" key="2">
    <source>
        <dbReference type="ARBA" id="ARBA00012438"/>
    </source>
</evidence>
<dbReference type="InterPro" id="IPR003594">
    <property type="entry name" value="HATPase_dom"/>
</dbReference>
<keyword evidence="4" id="KW-0902">Two-component regulatory system</keyword>
<organism evidence="6 7">
    <name type="scientific">Calothrix parietina FACHB-288</name>
    <dbReference type="NCBI Taxonomy" id="2692896"/>
    <lineage>
        <taxon>Bacteria</taxon>
        <taxon>Bacillati</taxon>
        <taxon>Cyanobacteriota</taxon>
        <taxon>Cyanophyceae</taxon>
        <taxon>Nostocales</taxon>
        <taxon>Calotrichaceae</taxon>
        <taxon>Calothrix</taxon>
    </lineage>
</organism>
<comment type="catalytic activity">
    <reaction evidence="1">
        <text>ATP + protein L-histidine = ADP + protein N-phospho-L-histidine.</text>
        <dbReference type="EC" id="2.7.13.3"/>
    </reaction>
</comment>
<name>A0ABR8A4F9_9CYAN</name>
<dbReference type="InterPro" id="IPR005467">
    <property type="entry name" value="His_kinase_dom"/>
</dbReference>
<dbReference type="PANTHER" id="PTHR43065:SF50">
    <property type="entry name" value="HISTIDINE KINASE"/>
    <property type="match status" value="1"/>
</dbReference>
<keyword evidence="3 6" id="KW-0808">Transferase</keyword>
<dbReference type="SMART" id="SM00387">
    <property type="entry name" value="HATPase_c"/>
    <property type="match status" value="1"/>
</dbReference>
<dbReference type="PANTHER" id="PTHR43065">
    <property type="entry name" value="SENSOR HISTIDINE KINASE"/>
    <property type="match status" value="1"/>
</dbReference>
<evidence type="ECO:0000313" key="6">
    <source>
        <dbReference type="EMBL" id="MBD2194791.1"/>
    </source>
</evidence>
<dbReference type="PRINTS" id="PR00344">
    <property type="entry name" value="BCTRLSENSOR"/>
</dbReference>
<protein>
    <recommendedName>
        <fullName evidence="2">histidine kinase</fullName>
        <ecNumber evidence="2">2.7.13.3</ecNumber>
    </recommendedName>
</protein>
<gene>
    <name evidence="6" type="ORF">H6G24_04675</name>
</gene>
<comment type="caution">
    <text evidence="6">The sequence shown here is derived from an EMBL/GenBank/DDBJ whole genome shotgun (WGS) entry which is preliminary data.</text>
</comment>